<sequence>MADTQHPSNPSKPGFLARFGLSRKRWTSTNVEPVKEIDQSDTFLYGAGTTTVASLLGSGSRGARARQIIYEKWSLMEGSPIVSTAVGLLVTAALGGHETSGDLVFIEQTAAAKKNRSLSAISQEIAADLTPLFNRVAHQMAYTGSTFGDAYARIYANSRGVNDLYVDEMVRPPLVQPYERGSRTVGFAVYTGERNFERLDVSQMARLKMPRTQWVPQYGVVEKALRLAITEDNLDNLPIMPSMAGGSLLYNAEEAYDNLTASLLGLVGQRWMDSIDEQMVAVNLESMTLEQQKRFVDSLTDMLKASKSYAEQAVKRGRPVMERIRHLIPVFGEKQLTTVGPANGGQPGRAGSISIEDVLLHARLLSGTIGVDLSMIGFADQMSGGLGEGGFFRTSAQAAERARIIRVALAEFFNHVIDIHTMRRYGMVFNPSDRPWAINFFGSISALEAEKQRTRTDSMNAGMLLAQGMQMMREMGASKEVMIEFLTKAMMLDEDQAKLYATIVDAKPPDGGRDPSSGGFGAMEDREGEPL</sequence>
<protein>
    <recommendedName>
        <fullName evidence="4">Portal protein</fullName>
    </recommendedName>
</protein>
<name>A0A0B6RVS0_BURPL</name>
<dbReference type="EMBL" id="CP002580">
    <property type="protein sequence ID" value="AJK46249.1"/>
    <property type="molecule type" value="Genomic_DNA"/>
</dbReference>
<accession>A0A0B6RVS0</accession>
<evidence type="ECO:0000313" key="3">
    <source>
        <dbReference type="Proteomes" id="UP000031838"/>
    </source>
</evidence>
<proteinExistence type="predicted"/>
<evidence type="ECO:0000256" key="1">
    <source>
        <dbReference type="SAM" id="MobiDB-lite"/>
    </source>
</evidence>
<dbReference type="Proteomes" id="UP000031838">
    <property type="component" value="Chromosome 1"/>
</dbReference>
<evidence type="ECO:0000313" key="2">
    <source>
        <dbReference type="EMBL" id="AJK46249.1"/>
    </source>
</evidence>
<organism evidence="2 3">
    <name type="scientific">Burkholderia plantarii</name>
    <dbReference type="NCBI Taxonomy" id="41899"/>
    <lineage>
        <taxon>Bacteria</taxon>
        <taxon>Pseudomonadati</taxon>
        <taxon>Pseudomonadota</taxon>
        <taxon>Betaproteobacteria</taxon>
        <taxon>Burkholderiales</taxon>
        <taxon>Burkholderiaceae</taxon>
        <taxon>Burkholderia</taxon>
    </lineage>
</organism>
<reference evidence="3" key="1">
    <citation type="submission" date="2011-03" db="EMBL/GenBank/DDBJ databases">
        <authorList>
            <person name="Voget S."/>
            <person name="Streit W.R."/>
            <person name="Jaeger K.E."/>
            <person name="Daniel R."/>
        </authorList>
    </citation>
    <scope>NUCLEOTIDE SEQUENCE [LARGE SCALE GENOMIC DNA]</scope>
    <source>
        <strain evidence="3">PG1</strain>
    </source>
</reference>
<dbReference type="KEGG" id="bgp:BGL_1c17400"/>
<reference evidence="2 3" key="2">
    <citation type="journal article" date="2016" name="Appl. Microbiol. Biotechnol.">
        <title>Mutations improving production and secretion of extracellular lipase by Burkholderia glumae PG1.</title>
        <authorList>
            <person name="Knapp A."/>
            <person name="Voget S."/>
            <person name="Gao R."/>
            <person name="Zaburannyi N."/>
            <person name="Krysciak D."/>
            <person name="Breuer M."/>
            <person name="Hauer B."/>
            <person name="Streit W.R."/>
            <person name="Muller R."/>
            <person name="Daniel R."/>
            <person name="Jaeger K.E."/>
        </authorList>
    </citation>
    <scope>NUCLEOTIDE SEQUENCE [LARGE SCALE GENOMIC DNA]</scope>
    <source>
        <strain evidence="2 3">PG1</strain>
    </source>
</reference>
<gene>
    <name evidence="2" type="ORF">BGL_1c17400</name>
</gene>
<dbReference type="AlphaFoldDB" id="A0A0B6RVS0"/>
<keyword evidence="3" id="KW-1185">Reference proteome</keyword>
<evidence type="ECO:0008006" key="4">
    <source>
        <dbReference type="Google" id="ProtNLM"/>
    </source>
</evidence>
<dbReference type="HOGENOM" id="CLU_526430_0_0_4"/>
<dbReference type="RefSeq" id="WP_052498300.1">
    <property type="nucleotide sequence ID" value="NZ_CP002580.1"/>
</dbReference>
<feature type="region of interest" description="Disordered" evidence="1">
    <location>
        <begin position="505"/>
        <end position="531"/>
    </location>
</feature>